<keyword evidence="2" id="KW-1185">Reference proteome</keyword>
<name>A0A0S4QPS0_9ACTN</name>
<dbReference type="AlphaFoldDB" id="A0A0S4QPS0"/>
<reference evidence="2" key="1">
    <citation type="submission" date="2015-11" db="EMBL/GenBank/DDBJ databases">
        <authorList>
            <person name="Varghese N."/>
        </authorList>
    </citation>
    <scope>NUCLEOTIDE SEQUENCE [LARGE SCALE GENOMIC DNA]</scope>
    <source>
        <strain evidence="2">DSM 45899</strain>
    </source>
</reference>
<gene>
    <name evidence="1" type="ORF">Ga0074812_113115</name>
</gene>
<protein>
    <submittedName>
        <fullName evidence="1">Uncharacterized protein</fullName>
    </submittedName>
</protein>
<organism evidence="1 2">
    <name type="scientific">Parafrankia irregularis</name>
    <dbReference type="NCBI Taxonomy" id="795642"/>
    <lineage>
        <taxon>Bacteria</taxon>
        <taxon>Bacillati</taxon>
        <taxon>Actinomycetota</taxon>
        <taxon>Actinomycetes</taxon>
        <taxon>Frankiales</taxon>
        <taxon>Frankiaceae</taxon>
        <taxon>Parafrankia</taxon>
    </lineage>
</organism>
<sequence length="85" mass="8832">MVARPCYAERAQALTRGQGDLTAAGWALCAHCCTRMLCAALLCAALLYAGAAARGCQWLAGSRLVTPSRKIAMLCAKTASTGADR</sequence>
<proteinExistence type="predicted"/>
<evidence type="ECO:0000313" key="1">
    <source>
        <dbReference type="EMBL" id="CUU57617.1"/>
    </source>
</evidence>
<accession>A0A0S4QPS0</accession>
<dbReference type="Proteomes" id="UP000198802">
    <property type="component" value="Unassembled WGS sequence"/>
</dbReference>
<dbReference type="EMBL" id="FAOZ01000013">
    <property type="protein sequence ID" value="CUU57617.1"/>
    <property type="molecule type" value="Genomic_DNA"/>
</dbReference>
<evidence type="ECO:0000313" key="2">
    <source>
        <dbReference type="Proteomes" id="UP000198802"/>
    </source>
</evidence>